<evidence type="ECO:0000313" key="4">
    <source>
        <dbReference type="Proteomes" id="UP001144372"/>
    </source>
</evidence>
<name>A0A9W6D3A1_9BACT</name>
<dbReference type="SUPFAM" id="SSF69318">
    <property type="entry name" value="Integrin alpha N-terminal domain"/>
    <property type="match status" value="2"/>
</dbReference>
<evidence type="ECO:0000313" key="3">
    <source>
        <dbReference type="EMBL" id="GLI34483.1"/>
    </source>
</evidence>
<dbReference type="Pfam" id="PF13517">
    <property type="entry name" value="FG-GAP_3"/>
    <property type="match status" value="2"/>
</dbReference>
<organism evidence="3 4">
    <name type="scientific">Desulforhabdus amnigena</name>
    <dbReference type="NCBI Taxonomy" id="40218"/>
    <lineage>
        <taxon>Bacteria</taxon>
        <taxon>Pseudomonadati</taxon>
        <taxon>Thermodesulfobacteriota</taxon>
        <taxon>Syntrophobacteria</taxon>
        <taxon>Syntrophobacterales</taxon>
        <taxon>Syntrophobacteraceae</taxon>
        <taxon>Desulforhabdus</taxon>
    </lineage>
</organism>
<evidence type="ECO:0008006" key="5">
    <source>
        <dbReference type="Google" id="ProtNLM"/>
    </source>
</evidence>
<proteinExistence type="predicted"/>
<keyword evidence="4" id="KW-1185">Reference proteome</keyword>
<feature type="region of interest" description="Disordered" evidence="2">
    <location>
        <begin position="129"/>
        <end position="151"/>
    </location>
</feature>
<dbReference type="InterPro" id="IPR028994">
    <property type="entry name" value="Integrin_alpha_N"/>
</dbReference>
<gene>
    <name evidence="3" type="ORF">DAMNIGENAA_19160</name>
</gene>
<evidence type="ECO:0000256" key="2">
    <source>
        <dbReference type="SAM" id="MobiDB-lite"/>
    </source>
</evidence>
<sequence>MPNGTVFSSASTGLPKEGKWKCWPDLADVNGDGFLDLAATVRLEQGPRVWLGDGKGNWKDDSQGLTTKSISCGGGTEFADVNKDGKIDLVVADHCAGGFIYLGDGKGGWTVAASNLQTAMIEEAAKAKQKGSKAAKSKEQPSSPQYASIDPEEVDEFKGTEDVAVGDINEDGFPDLVFSHSSRGGFIVFLGDGTGKRWIEQKSTGLPNVYNISPGDPLNNGWASRVLLHDMNSDGHLDVVTAFHNGPRVFTGDGKGSFHSTSQGLPEPILSGLFWGITVGDVNEDGLQDIVVANRVDGPVLYLQKPDGTWQQGPTILPDMNGGAYGVTLADFDNDKHLDLLVNGVMTKGLGSIYGIFLCKGDGKGNFNELKNTNLPANGLSVTWGMVAGDVNKDGFLDFAIATGGTVPIPPPQFAAQYKDMNIEQEQPLTRVQVWFNQPPQGVQSQKSQ</sequence>
<dbReference type="Gene3D" id="2.130.10.130">
    <property type="entry name" value="Integrin alpha, N-terminal"/>
    <property type="match status" value="3"/>
</dbReference>
<comment type="caution">
    <text evidence="3">The sequence shown here is derived from an EMBL/GenBank/DDBJ whole genome shotgun (WGS) entry which is preliminary data.</text>
</comment>
<dbReference type="PANTHER" id="PTHR46580">
    <property type="entry name" value="SENSOR KINASE-RELATED"/>
    <property type="match status" value="1"/>
</dbReference>
<protein>
    <recommendedName>
        <fullName evidence="5">VCBS repeat-containing protein</fullName>
    </recommendedName>
</protein>
<accession>A0A9W6D3A1</accession>
<reference evidence="3" key="1">
    <citation type="submission" date="2022-12" db="EMBL/GenBank/DDBJ databases">
        <title>Reference genome sequencing for broad-spectrum identification of bacterial and archaeal isolates by mass spectrometry.</title>
        <authorList>
            <person name="Sekiguchi Y."/>
            <person name="Tourlousse D.M."/>
        </authorList>
    </citation>
    <scope>NUCLEOTIDE SEQUENCE</scope>
    <source>
        <strain evidence="3">ASRB1</strain>
    </source>
</reference>
<dbReference type="AlphaFoldDB" id="A0A9W6D3A1"/>
<dbReference type="EMBL" id="BSDR01000001">
    <property type="protein sequence ID" value="GLI34483.1"/>
    <property type="molecule type" value="Genomic_DNA"/>
</dbReference>
<dbReference type="Proteomes" id="UP001144372">
    <property type="component" value="Unassembled WGS sequence"/>
</dbReference>
<evidence type="ECO:0000256" key="1">
    <source>
        <dbReference type="ARBA" id="ARBA00022729"/>
    </source>
</evidence>
<keyword evidence="1" id="KW-0732">Signal</keyword>
<dbReference type="PANTHER" id="PTHR46580:SF4">
    <property type="entry name" value="ATP_GTP-BINDING PROTEIN"/>
    <property type="match status" value="1"/>
</dbReference>
<dbReference type="InterPro" id="IPR013517">
    <property type="entry name" value="FG-GAP"/>
</dbReference>